<keyword evidence="1" id="KW-0175">Coiled coil</keyword>
<dbReference type="AlphaFoldDB" id="A0A8S1TGR1"/>
<sequence length="565" mass="68359">MIQRKNAKYESRRQMLYELSKKAELQELTQNILDDMEDLQYLYKSYSQNNFDRKTVEILGDDPILKGQKLMNMILDRDNYNYNYNYKERIRKSLINLYCSNSIFPEIIHFIRVENQSIEIKYCNELERELIEYDKEKQERREVNNKIEENTDQNLILIHLMCLKHRITNQQDFLAYFNTSKDYQVIKELHFKCQELDFNYLDKNTQSIIGVVADFYQLFLTYCQMIKPKQEKCTKLIFRVLLQLLLYQNIIIPELLRFMKIIRNSQVYNVQYSFGMIVLKPTVKLLEQMSQIPQISNQVELLKIKKINLTSNLPKYEYFYRQVLTHFPYILQIDTDQVIINYIEKLTQNYHKHLVVLEEIYMNTEFSQMMEQIYKICGVQIEFIMDLGVNSEDEFKEYGTNLLKIGTMLCRLREKIFQNNNSKKLKQLNDLIQKFKIFLQYESENERSFPQLLKYINFNKNDLQIDISDNYDQELLDDTRFSEFLQKLQNNEIQIDNEKGQTENEILLNQIKLIFQQREQCLDQLNQLNGNTRCDQLMKDLQKNELQHKEYLVKLLVCIQYQIYL</sequence>
<accession>A0A8S1TGR1</accession>
<dbReference type="EMBL" id="CAJJDO010000024">
    <property type="protein sequence ID" value="CAD8153311.1"/>
    <property type="molecule type" value="Genomic_DNA"/>
</dbReference>
<evidence type="ECO:0000256" key="1">
    <source>
        <dbReference type="SAM" id="Coils"/>
    </source>
</evidence>
<organism evidence="2 3">
    <name type="scientific">Paramecium pentaurelia</name>
    <dbReference type="NCBI Taxonomy" id="43138"/>
    <lineage>
        <taxon>Eukaryota</taxon>
        <taxon>Sar</taxon>
        <taxon>Alveolata</taxon>
        <taxon>Ciliophora</taxon>
        <taxon>Intramacronucleata</taxon>
        <taxon>Oligohymenophorea</taxon>
        <taxon>Peniculida</taxon>
        <taxon>Parameciidae</taxon>
        <taxon>Paramecium</taxon>
    </lineage>
</organism>
<dbReference type="OrthoDB" id="296440at2759"/>
<name>A0A8S1TGR1_9CILI</name>
<evidence type="ECO:0000313" key="2">
    <source>
        <dbReference type="EMBL" id="CAD8153311.1"/>
    </source>
</evidence>
<keyword evidence="3" id="KW-1185">Reference proteome</keyword>
<feature type="coiled-coil region" evidence="1">
    <location>
        <begin position="123"/>
        <end position="153"/>
    </location>
</feature>
<dbReference type="Proteomes" id="UP000689195">
    <property type="component" value="Unassembled WGS sequence"/>
</dbReference>
<gene>
    <name evidence="2" type="ORF">PPENT_87.1.T0240141</name>
</gene>
<evidence type="ECO:0000313" key="3">
    <source>
        <dbReference type="Proteomes" id="UP000689195"/>
    </source>
</evidence>
<protein>
    <submittedName>
        <fullName evidence="2">Uncharacterized protein</fullName>
    </submittedName>
</protein>
<proteinExistence type="predicted"/>
<comment type="caution">
    <text evidence="2">The sequence shown here is derived from an EMBL/GenBank/DDBJ whole genome shotgun (WGS) entry which is preliminary data.</text>
</comment>
<reference evidence="2" key="1">
    <citation type="submission" date="2021-01" db="EMBL/GenBank/DDBJ databases">
        <authorList>
            <consortium name="Genoscope - CEA"/>
            <person name="William W."/>
        </authorList>
    </citation>
    <scope>NUCLEOTIDE SEQUENCE</scope>
</reference>